<evidence type="ECO:0000256" key="1">
    <source>
        <dbReference type="ARBA" id="ARBA00004651"/>
    </source>
</evidence>
<keyword evidence="5 6" id="KW-0472">Membrane</keyword>
<evidence type="ECO:0000256" key="6">
    <source>
        <dbReference type="SAM" id="Phobius"/>
    </source>
</evidence>
<reference evidence="8" key="1">
    <citation type="journal article" date="2019" name="Int. J. Syst. Evol. Microbiol.">
        <title>The Global Catalogue of Microorganisms (GCM) 10K type strain sequencing project: providing services to taxonomists for standard genome sequencing and annotation.</title>
        <authorList>
            <consortium name="The Broad Institute Genomics Platform"/>
            <consortium name="The Broad Institute Genome Sequencing Center for Infectious Disease"/>
            <person name="Wu L."/>
            <person name="Ma J."/>
        </authorList>
    </citation>
    <scope>NUCLEOTIDE SEQUENCE [LARGE SCALE GENOMIC DNA]</scope>
    <source>
        <strain evidence="8">CGMCC 1.12471</strain>
    </source>
</reference>
<evidence type="ECO:0000313" key="7">
    <source>
        <dbReference type="EMBL" id="MFD1721248.1"/>
    </source>
</evidence>
<keyword evidence="2" id="KW-1003">Cell membrane</keyword>
<dbReference type="EMBL" id="JBHUEA010000008">
    <property type="protein sequence ID" value="MFD1721248.1"/>
    <property type="molecule type" value="Genomic_DNA"/>
</dbReference>
<gene>
    <name evidence="7" type="ORF">ACFSBI_06760</name>
</gene>
<comment type="subcellular location">
    <subcellularLocation>
        <location evidence="1">Cell membrane</location>
        <topology evidence="1">Multi-pass membrane protein</topology>
    </subcellularLocation>
</comment>
<organism evidence="7 8">
    <name type="scientific">Amnibacterium endophyticum</name>
    <dbReference type="NCBI Taxonomy" id="2109337"/>
    <lineage>
        <taxon>Bacteria</taxon>
        <taxon>Bacillati</taxon>
        <taxon>Actinomycetota</taxon>
        <taxon>Actinomycetes</taxon>
        <taxon>Micrococcales</taxon>
        <taxon>Microbacteriaceae</taxon>
        <taxon>Amnibacterium</taxon>
    </lineage>
</organism>
<comment type="caution">
    <text evidence="7">The sequence shown here is derived from an EMBL/GenBank/DDBJ whole genome shotgun (WGS) entry which is preliminary data.</text>
</comment>
<sequence length="209" mass="21638">MTRTREHGAPARPLAHSRLEDVVAILLGTYVASFGVFLLHSSGAVTGGTAGLALLLGYALHLPFGAVYAVLNLPFLALAARTRGVAFAARTAICIGLIAAWAFLHPVAAPGLSLPPLYGALTGDLLIGIAMLMLFRHNASLGGLNTLALLAQDRFGVSAGRVQLALDATIVLLSLLVVPWPLVLVSAAGAALLNLVLVMNHRPGRYLAA</sequence>
<feature type="transmembrane region" description="Helical" evidence="6">
    <location>
        <begin position="182"/>
        <end position="199"/>
    </location>
</feature>
<feature type="transmembrane region" description="Helical" evidence="6">
    <location>
        <begin position="52"/>
        <end position="73"/>
    </location>
</feature>
<dbReference type="RefSeq" id="WP_377933313.1">
    <property type="nucleotide sequence ID" value="NZ_JBHUEA010000008.1"/>
</dbReference>
<name>A0ABW4LCH9_9MICO</name>
<keyword evidence="4 6" id="KW-1133">Transmembrane helix</keyword>
<proteinExistence type="predicted"/>
<evidence type="ECO:0000256" key="3">
    <source>
        <dbReference type="ARBA" id="ARBA00022692"/>
    </source>
</evidence>
<keyword evidence="8" id="KW-1185">Reference proteome</keyword>
<feature type="transmembrane region" description="Helical" evidence="6">
    <location>
        <begin position="21"/>
        <end position="40"/>
    </location>
</feature>
<keyword evidence="3 6" id="KW-0812">Transmembrane</keyword>
<dbReference type="InterPro" id="IPR051461">
    <property type="entry name" value="UPF0750_membrane"/>
</dbReference>
<dbReference type="Proteomes" id="UP001597347">
    <property type="component" value="Unassembled WGS sequence"/>
</dbReference>
<protein>
    <submittedName>
        <fullName evidence="7">YitT family protein</fullName>
    </submittedName>
</protein>
<dbReference type="Pfam" id="PF02588">
    <property type="entry name" value="YitT_membrane"/>
    <property type="match status" value="1"/>
</dbReference>
<dbReference type="InterPro" id="IPR003740">
    <property type="entry name" value="YitT"/>
</dbReference>
<evidence type="ECO:0000313" key="8">
    <source>
        <dbReference type="Proteomes" id="UP001597347"/>
    </source>
</evidence>
<evidence type="ECO:0000256" key="4">
    <source>
        <dbReference type="ARBA" id="ARBA00022989"/>
    </source>
</evidence>
<dbReference type="PANTHER" id="PTHR33545">
    <property type="entry name" value="UPF0750 MEMBRANE PROTEIN YITT-RELATED"/>
    <property type="match status" value="1"/>
</dbReference>
<evidence type="ECO:0000256" key="2">
    <source>
        <dbReference type="ARBA" id="ARBA00022475"/>
    </source>
</evidence>
<feature type="transmembrane region" description="Helical" evidence="6">
    <location>
        <begin position="85"/>
        <end position="104"/>
    </location>
</feature>
<accession>A0ABW4LCH9</accession>
<dbReference type="PANTHER" id="PTHR33545:SF5">
    <property type="entry name" value="UPF0750 MEMBRANE PROTEIN YITT"/>
    <property type="match status" value="1"/>
</dbReference>
<evidence type="ECO:0000256" key="5">
    <source>
        <dbReference type="ARBA" id="ARBA00023136"/>
    </source>
</evidence>